<evidence type="ECO:0000259" key="5">
    <source>
        <dbReference type="PROSITE" id="PS50011"/>
    </source>
</evidence>
<evidence type="ECO:0000256" key="2">
    <source>
        <dbReference type="ARBA" id="ARBA00012513"/>
    </source>
</evidence>
<feature type="non-terminal residue" evidence="6">
    <location>
        <position position="59"/>
    </location>
</feature>
<comment type="similarity">
    <text evidence="1">Belongs to the protein kinase superfamily. STE Ser/Thr protein kinase family. STE20 subfamily.</text>
</comment>
<feature type="domain" description="Protein kinase" evidence="5">
    <location>
        <begin position="1"/>
        <end position="59"/>
    </location>
</feature>
<keyword evidence="6" id="KW-0418">Kinase</keyword>
<reference evidence="6 7" key="1">
    <citation type="submission" date="2014-04" db="EMBL/GenBank/DDBJ databases">
        <title>Genome evolution of avian class.</title>
        <authorList>
            <person name="Zhang G."/>
            <person name="Li C."/>
        </authorList>
    </citation>
    <scope>NUCLEOTIDE SEQUENCE [LARGE SCALE GENOMIC DNA]</scope>
    <source>
        <strain evidence="6">BGI_N307</strain>
    </source>
</reference>
<dbReference type="EC" id="2.7.11.1" evidence="2"/>
<accession>A0A093GHG0</accession>
<dbReference type="GO" id="GO:0005524">
    <property type="term" value="F:ATP binding"/>
    <property type="evidence" value="ECO:0007669"/>
    <property type="project" value="UniProtKB-KW"/>
</dbReference>
<dbReference type="GO" id="GO:0004674">
    <property type="term" value="F:protein serine/threonine kinase activity"/>
    <property type="evidence" value="ECO:0007669"/>
    <property type="project" value="UniProtKB-EC"/>
</dbReference>
<evidence type="ECO:0000313" key="6">
    <source>
        <dbReference type="EMBL" id="KFV66239.1"/>
    </source>
</evidence>
<keyword evidence="7" id="KW-1185">Reference proteome</keyword>
<dbReference type="STRING" id="118200.A0A093GHG0"/>
<keyword evidence="4" id="KW-0067">ATP-binding</keyword>
<sequence>ADFGFSAQLPSENSQRRMYVGTPHWMAPEVVKEEPYGPKVNIWSLGITAIEMAEGEPPY</sequence>
<proteinExistence type="inferred from homology"/>
<dbReference type="PROSITE" id="PS50011">
    <property type="entry name" value="PROTEIN_KINASE_DOM"/>
    <property type="match status" value="1"/>
</dbReference>
<feature type="non-terminal residue" evidence="6">
    <location>
        <position position="1"/>
    </location>
</feature>
<name>A0A093GHG0_DRYPU</name>
<dbReference type="Proteomes" id="UP000053875">
    <property type="component" value="Unassembled WGS sequence"/>
</dbReference>
<dbReference type="InterPro" id="IPR051931">
    <property type="entry name" value="PAK3-like"/>
</dbReference>
<dbReference type="PANTHER" id="PTHR45832:SF22">
    <property type="entry name" value="SERINE_THREONINE-PROTEIN KINASE SAMKA-RELATED"/>
    <property type="match status" value="1"/>
</dbReference>
<dbReference type="PANTHER" id="PTHR45832">
    <property type="entry name" value="SERINE/THREONINE-PROTEIN KINASE SAMKA-RELATED-RELATED"/>
    <property type="match status" value="1"/>
</dbReference>
<dbReference type="AlphaFoldDB" id="A0A093GHG0"/>
<keyword evidence="6" id="KW-0808">Transferase</keyword>
<dbReference type="EMBL" id="KL215726">
    <property type="protein sequence ID" value="KFV66239.1"/>
    <property type="molecule type" value="Genomic_DNA"/>
</dbReference>
<gene>
    <name evidence="6" type="ORF">N307_01601</name>
</gene>
<evidence type="ECO:0000256" key="1">
    <source>
        <dbReference type="ARBA" id="ARBA00008874"/>
    </source>
</evidence>
<dbReference type="Gene3D" id="1.10.510.10">
    <property type="entry name" value="Transferase(Phosphotransferase) domain 1"/>
    <property type="match status" value="1"/>
</dbReference>
<evidence type="ECO:0000256" key="4">
    <source>
        <dbReference type="ARBA" id="ARBA00022840"/>
    </source>
</evidence>
<dbReference type="Pfam" id="PF00069">
    <property type="entry name" value="Pkinase"/>
    <property type="match status" value="1"/>
</dbReference>
<dbReference type="InterPro" id="IPR000719">
    <property type="entry name" value="Prot_kinase_dom"/>
</dbReference>
<protein>
    <recommendedName>
        <fullName evidence="2">non-specific serine/threonine protein kinase</fullName>
        <ecNumber evidence="2">2.7.11.1</ecNumber>
    </recommendedName>
</protein>
<dbReference type="SUPFAM" id="SSF56112">
    <property type="entry name" value="Protein kinase-like (PK-like)"/>
    <property type="match status" value="1"/>
</dbReference>
<dbReference type="InterPro" id="IPR011009">
    <property type="entry name" value="Kinase-like_dom_sf"/>
</dbReference>
<evidence type="ECO:0000256" key="3">
    <source>
        <dbReference type="ARBA" id="ARBA00022741"/>
    </source>
</evidence>
<organism evidence="6 7">
    <name type="scientific">Dryobates pubescens</name>
    <name type="common">Downy woodpecker</name>
    <name type="synonym">Picoides pubescens</name>
    <dbReference type="NCBI Taxonomy" id="118200"/>
    <lineage>
        <taxon>Eukaryota</taxon>
        <taxon>Metazoa</taxon>
        <taxon>Chordata</taxon>
        <taxon>Craniata</taxon>
        <taxon>Vertebrata</taxon>
        <taxon>Euteleostomi</taxon>
        <taxon>Archelosauria</taxon>
        <taxon>Archosauria</taxon>
        <taxon>Dinosauria</taxon>
        <taxon>Saurischia</taxon>
        <taxon>Theropoda</taxon>
        <taxon>Coelurosauria</taxon>
        <taxon>Aves</taxon>
        <taxon>Neognathae</taxon>
        <taxon>Neoaves</taxon>
        <taxon>Telluraves</taxon>
        <taxon>Coraciimorphae</taxon>
        <taxon>Piciformes</taxon>
        <taxon>Picidae</taxon>
        <taxon>Dryobates</taxon>
    </lineage>
</organism>
<evidence type="ECO:0000313" key="7">
    <source>
        <dbReference type="Proteomes" id="UP000053875"/>
    </source>
</evidence>
<keyword evidence="3" id="KW-0547">Nucleotide-binding</keyword>